<evidence type="ECO:0000313" key="3">
    <source>
        <dbReference type="Proteomes" id="UP000535415"/>
    </source>
</evidence>
<evidence type="ECO:0000313" key="2">
    <source>
        <dbReference type="EMBL" id="MBB5722127.1"/>
    </source>
</evidence>
<dbReference type="InterPro" id="IPR036779">
    <property type="entry name" value="LysM_dom_sf"/>
</dbReference>
<keyword evidence="3" id="KW-1185">Reference proteome</keyword>
<dbReference type="RefSeq" id="WP_183528095.1">
    <property type="nucleotide sequence ID" value="NZ_JACIJM010000004.1"/>
</dbReference>
<dbReference type="PROSITE" id="PS51782">
    <property type="entry name" value="LYSM"/>
    <property type="match status" value="1"/>
</dbReference>
<dbReference type="EMBL" id="JACIJM010000004">
    <property type="protein sequence ID" value="MBB5722127.1"/>
    <property type="molecule type" value="Genomic_DNA"/>
</dbReference>
<name>A0A7W9BKB9_9RHOB</name>
<evidence type="ECO:0000259" key="1">
    <source>
        <dbReference type="PROSITE" id="PS51782"/>
    </source>
</evidence>
<gene>
    <name evidence="2" type="ORF">FHS72_001751</name>
</gene>
<dbReference type="AlphaFoldDB" id="A0A7W9BKB9"/>
<dbReference type="InterPro" id="IPR018392">
    <property type="entry name" value="LysM"/>
</dbReference>
<proteinExistence type="predicted"/>
<reference evidence="2 3" key="1">
    <citation type="submission" date="2020-08" db="EMBL/GenBank/DDBJ databases">
        <title>Genomic Encyclopedia of Type Strains, Phase IV (KMG-IV): sequencing the most valuable type-strain genomes for metagenomic binning, comparative biology and taxonomic classification.</title>
        <authorList>
            <person name="Goeker M."/>
        </authorList>
    </citation>
    <scope>NUCLEOTIDE SEQUENCE [LARGE SCALE GENOMIC DNA]</scope>
    <source>
        <strain evidence="2 3">DSM 101064</strain>
    </source>
</reference>
<dbReference type="Proteomes" id="UP000535415">
    <property type="component" value="Unassembled WGS sequence"/>
</dbReference>
<comment type="caution">
    <text evidence="2">The sequence shown here is derived from an EMBL/GenBank/DDBJ whole genome shotgun (WGS) entry which is preliminary data.</text>
</comment>
<organism evidence="2 3">
    <name type="scientific">Yoonia ponticola</name>
    <dbReference type="NCBI Taxonomy" id="1524255"/>
    <lineage>
        <taxon>Bacteria</taxon>
        <taxon>Pseudomonadati</taxon>
        <taxon>Pseudomonadota</taxon>
        <taxon>Alphaproteobacteria</taxon>
        <taxon>Rhodobacterales</taxon>
        <taxon>Paracoccaceae</taxon>
        <taxon>Yoonia</taxon>
    </lineage>
</organism>
<dbReference type="CDD" id="cd00118">
    <property type="entry name" value="LysM"/>
    <property type="match status" value="1"/>
</dbReference>
<dbReference type="InterPro" id="IPR052196">
    <property type="entry name" value="Bact_Kbp"/>
</dbReference>
<dbReference type="PANTHER" id="PTHR34700">
    <property type="entry name" value="POTASSIUM BINDING PROTEIN KBP"/>
    <property type="match status" value="1"/>
</dbReference>
<feature type="domain" description="LysM" evidence="1">
    <location>
        <begin position="311"/>
        <end position="360"/>
    </location>
</feature>
<sequence>MARPSSNAYAIAGGVAAALAIGAAAVWFGPPVQDADVASGAGPQVAAVTTQDAAAVDAPKVTVTQGLPTIDTFYRSPDDTTVIAGMAAPGQSVAIMLGGDVVETVVAGADGAFGVVVAITASDQPRRVQLVADPDGAALASAESIIVPPKEIAFVAEVVADDPVAVPAAAEDLTPPAAPPTLIADADGVRILQVETQSPAQPDLTENIGLDTITYDPSGEVQLAGRGAAAGGFVRIYLDNEPITESRISGEGDWRSDLPQVDTGLYTLRLDEVDADGVVQSRVETPFKKEEPEEVAAILAEETAAEGFDIAVKTVQPGATLWAIAEEQLGSGVLYVSVFEANRDLIRDPDLIYPGQVFRIPDPAQ</sequence>
<dbReference type="Pfam" id="PF01476">
    <property type="entry name" value="LysM"/>
    <property type="match status" value="1"/>
</dbReference>
<dbReference type="Gene3D" id="3.10.350.10">
    <property type="entry name" value="LysM domain"/>
    <property type="match status" value="1"/>
</dbReference>
<accession>A0A7W9BKB9</accession>
<protein>
    <submittedName>
        <fullName evidence="2">Nucleoid-associated protein YgaU</fullName>
    </submittedName>
</protein>
<dbReference type="PANTHER" id="PTHR34700:SF4">
    <property type="entry name" value="PHAGE-LIKE ELEMENT PBSX PROTEIN XKDP"/>
    <property type="match status" value="1"/>
</dbReference>